<evidence type="ECO:0000256" key="1">
    <source>
        <dbReference type="ARBA" id="ARBA00009291"/>
    </source>
</evidence>
<dbReference type="Pfam" id="PF11559">
    <property type="entry name" value="ADIP"/>
    <property type="match status" value="1"/>
</dbReference>
<evidence type="ECO:0000313" key="5">
    <source>
        <dbReference type="Proteomes" id="UP000269793"/>
    </source>
</evidence>
<dbReference type="AlphaFoldDB" id="A0A3G2S4W0"/>
<keyword evidence="2 3" id="KW-0175">Coiled coil</keyword>
<gene>
    <name evidence="4" type="ORF">DNF11_2124</name>
</gene>
<evidence type="ECO:0000313" key="4">
    <source>
        <dbReference type="EMBL" id="AYO43074.1"/>
    </source>
</evidence>
<sequence length="318" mass="36595">MSDALLSFEEIRDKLHARGYSKHHISEEGLSSRDKQTLLEVLRALLAEHDEEVQLREKLLVRNRELEQTLERNKRSRKQDENFSNERDAKLHNAQMQLQSAQAALNEEQVAHRITRDQLTRTRKQMNQIKTAASQYRTSAERQVDRLRERATALTKSGLKALVPDIRIASPSFLTQSSSESGDLQEKSLEETEKRNAALLETCHALKRLALDALIVLYQADIRLKKILDVESRDTALRSSRRGFLPQTSLEDLELHEIFPPLRPLVTDDTEETHPARRHLARLADNLQSHVAGLSQWAALQHVEQDQHAKRRRTDPSK</sequence>
<dbReference type="Proteomes" id="UP000269793">
    <property type="component" value="Chromosome III"/>
</dbReference>
<dbReference type="EMBL" id="CP033150">
    <property type="protein sequence ID" value="AYO43074.1"/>
    <property type="molecule type" value="Genomic_DNA"/>
</dbReference>
<dbReference type="InterPro" id="IPR021622">
    <property type="entry name" value="Afadin/alpha-actinin-bd"/>
</dbReference>
<dbReference type="VEuPathDB" id="FungiDB:DNF11_2124"/>
<feature type="coiled-coil region" evidence="3">
    <location>
        <begin position="56"/>
        <end position="111"/>
    </location>
</feature>
<evidence type="ECO:0000256" key="3">
    <source>
        <dbReference type="SAM" id="Coils"/>
    </source>
</evidence>
<accession>A0A3G2S4W0</accession>
<dbReference type="STRING" id="425264.A0A3G2S4W0"/>
<organism evidence="4 5">
    <name type="scientific">Malassezia restricta (strain ATCC 96810 / NBRC 103918 / CBS 7877)</name>
    <name type="common">Seborrheic dermatitis infection agent</name>
    <dbReference type="NCBI Taxonomy" id="425264"/>
    <lineage>
        <taxon>Eukaryota</taxon>
        <taxon>Fungi</taxon>
        <taxon>Dikarya</taxon>
        <taxon>Basidiomycota</taxon>
        <taxon>Ustilaginomycotina</taxon>
        <taxon>Malasseziomycetes</taxon>
        <taxon>Malasseziales</taxon>
        <taxon>Malasseziaceae</taxon>
        <taxon>Malassezia</taxon>
    </lineage>
</organism>
<proteinExistence type="inferred from homology"/>
<keyword evidence="5" id="KW-1185">Reference proteome</keyword>
<evidence type="ECO:0000256" key="2">
    <source>
        <dbReference type="ARBA" id="ARBA00023054"/>
    </source>
</evidence>
<reference evidence="4 5" key="1">
    <citation type="submission" date="2018-10" db="EMBL/GenBank/DDBJ databases">
        <title>Complete genome sequence of Malassezia restricta CBS 7877.</title>
        <authorList>
            <person name="Morand S.C."/>
            <person name="Bertignac M."/>
            <person name="Iltis A."/>
            <person name="Kolder I."/>
            <person name="Pirovano W."/>
            <person name="Jourdain R."/>
            <person name="Clavaud C."/>
        </authorList>
    </citation>
    <scope>NUCLEOTIDE SEQUENCE [LARGE SCALE GENOMIC DNA]</scope>
    <source>
        <strain evidence="4 5">CBS 7877</strain>
    </source>
</reference>
<name>A0A3G2S4W0_MALR7</name>
<comment type="similarity">
    <text evidence="1">Belongs to the ADIP family.</text>
</comment>
<protein>
    <submittedName>
        <fullName evidence="4">Afadin-and alpha-actinin-Binding protein</fullName>
    </submittedName>
</protein>
<dbReference type="OrthoDB" id="3361294at2759"/>